<dbReference type="HOGENOM" id="CLU_007854_1_0_1"/>
<evidence type="ECO:0000313" key="10">
    <source>
        <dbReference type="Ensembl" id="ENSECAP00000014760.4"/>
    </source>
</evidence>
<dbReference type="Bgee" id="ENSECAG00000035870">
    <property type="expression patterns" value="Expressed in testis and 20 other cell types or tissues"/>
</dbReference>
<reference evidence="10" key="2">
    <citation type="submission" date="2025-08" db="UniProtKB">
        <authorList>
            <consortium name="Ensembl"/>
        </authorList>
    </citation>
    <scope>IDENTIFICATION</scope>
    <source>
        <strain evidence="10">Thoroughbred</strain>
    </source>
</reference>
<dbReference type="Proteomes" id="UP000002281">
    <property type="component" value="Chromosome 23"/>
</dbReference>
<keyword evidence="4 7" id="KW-0472">Membrane</keyword>
<dbReference type="Ensembl" id="ENSECAT00000018113.4">
    <property type="protein sequence ID" value="ENSECAP00000014760.4"/>
    <property type="gene ID" value="ENSECAG00000035870.3"/>
</dbReference>
<dbReference type="Pfam" id="PF14650">
    <property type="entry name" value="FAM75"/>
    <property type="match status" value="1"/>
</dbReference>
<feature type="transmembrane region" description="Helical" evidence="7">
    <location>
        <begin position="74"/>
        <end position="100"/>
    </location>
</feature>
<dbReference type="InterPro" id="IPR027970">
    <property type="entry name" value="SPATA31-like"/>
</dbReference>
<feature type="region of interest" description="Disordered" evidence="6">
    <location>
        <begin position="1313"/>
        <end position="1375"/>
    </location>
</feature>
<evidence type="ECO:0000313" key="11">
    <source>
        <dbReference type="Proteomes" id="UP000002281"/>
    </source>
</evidence>
<evidence type="ECO:0000259" key="9">
    <source>
        <dbReference type="Pfam" id="PF15371"/>
    </source>
</evidence>
<feature type="domain" description="SPATA31-like" evidence="9">
    <location>
        <begin position="112"/>
        <end position="198"/>
    </location>
</feature>
<feature type="compositionally biased region" description="Polar residues" evidence="6">
    <location>
        <begin position="1355"/>
        <end position="1370"/>
    </location>
</feature>
<evidence type="ECO:0000256" key="7">
    <source>
        <dbReference type="SAM" id="Phobius"/>
    </source>
</evidence>
<gene>
    <name evidence="10" type="primary">LOC100055310</name>
</gene>
<feature type="compositionally biased region" description="Pro residues" evidence="6">
    <location>
        <begin position="221"/>
        <end position="233"/>
    </location>
</feature>
<protein>
    <submittedName>
        <fullName evidence="10">Uncharacterized protein</fullName>
    </submittedName>
</protein>
<dbReference type="PaxDb" id="9796-ENSECAP00000014760"/>
<feature type="region of interest" description="Disordered" evidence="6">
    <location>
        <begin position="328"/>
        <end position="350"/>
    </location>
</feature>
<evidence type="ECO:0000256" key="2">
    <source>
        <dbReference type="ARBA" id="ARBA00022692"/>
    </source>
</evidence>
<reference evidence="10 11" key="1">
    <citation type="journal article" date="2009" name="Science">
        <title>Genome sequence, comparative analysis, and population genetics of the domestic horse.</title>
        <authorList>
            <consortium name="Broad Institute Genome Sequencing Platform"/>
            <consortium name="Broad Institute Whole Genome Assembly Team"/>
            <person name="Wade C.M."/>
            <person name="Giulotto E."/>
            <person name="Sigurdsson S."/>
            <person name="Zoli M."/>
            <person name="Gnerre S."/>
            <person name="Imsland F."/>
            <person name="Lear T.L."/>
            <person name="Adelson D.L."/>
            <person name="Bailey E."/>
            <person name="Bellone R.R."/>
            <person name="Bloecker H."/>
            <person name="Distl O."/>
            <person name="Edgar R.C."/>
            <person name="Garber M."/>
            <person name="Leeb T."/>
            <person name="Mauceli E."/>
            <person name="MacLeod J.N."/>
            <person name="Penedo M.C.T."/>
            <person name="Raison J.M."/>
            <person name="Sharpe T."/>
            <person name="Vogel J."/>
            <person name="Andersson L."/>
            <person name="Antczak D.F."/>
            <person name="Biagi T."/>
            <person name="Binns M.M."/>
            <person name="Chowdhary B.P."/>
            <person name="Coleman S.J."/>
            <person name="Della Valle G."/>
            <person name="Fryc S."/>
            <person name="Guerin G."/>
            <person name="Hasegawa T."/>
            <person name="Hill E.W."/>
            <person name="Jurka J."/>
            <person name="Kiialainen A."/>
            <person name="Lindgren G."/>
            <person name="Liu J."/>
            <person name="Magnani E."/>
            <person name="Mickelson J.R."/>
            <person name="Murray J."/>
            <person name="Nergadze S.G."/>
            <person name="Onofrio R."/>
            <person name="Pedroni S."/>
            <person name="Piras M.F."/>
            <person name="Raudsepp T."/>
            <person name="Rocchi M."/>
            <person name="Roeed K.H."/>
            <person name="Ryder O.A."/>
            <person name="Searle S."/>
            <person name="Skow L."/>
            <person name="Swinburne J.E."/>
            <person name="Syvaenen A.C."/>
            <person name="Tozaki T."/>
            <person name="Valberg S.J."/>
            <person name="Vaudin M."/>
            <person name="White J.R."/>
            <person name="Zody M.C."/>
            <person name="Lander E.S."/>
            <person name="Lindblad-Toh K."/>
        </authorList>
    </citation>
    <scope>NUCLEOTIDE SEQUENCE [LARGE SCALE GENOMIC DNA]</scope>
    <source>
        <strain evidence="10 11">Thoroughbred</strain>
    </source>
</reference>
<name>F6WQY1_HORSE</name>
<evidence type="ECO:0000256" key="5">
    <source>
        <dbReference type="ARBA" id="ARBA00035009"/>
    </source>
</evidence>
<feature type="region of interest" description="Disordered" evidence="6">
    <location>
        <begin position="210"/>
        <end position="288"/>
    </location>
</feature>
<feature type="compositionally biased region" description="Polar residues" evidence="6">
    <location>
        <begin position="328"/>
        <end position="342"/>
    </location>
</feature>
<feature type="compositionally biased region" description="Polar residues" evidence="6">
    <location>
        <begin position="1032"/>
        <end position="1041"/>
    </location>
</feature>
<dbReference type="FunCoup" id="F6WQY1">
    <property type="interactions" value="20"/>
</dbReference>
<proteinExistence type="inferred from homology"/>
<evidence type="ECO:0000256" key="1">
    <source>
        <dbReference type="ARBA" id="ARBA00004167"/>
    </source>
</evidence>
<comment type="subcellular location">
    <subcellularLocation>
        <location evidence="1">Membrane</location>
        <topology evidence="1">Single-pass membrane protein</topology>
    </subcellularLocation>
</comment>
<evidence type="ECO:0000256" key="4">
    <source>
        <dbReference type="ARBA" id="ARBA00023136"/>
    </source>
</evidence>
<dbReference type="PANTHER" id="PTHR21859:SF12">
    <property type="entry name" value="SPERMATOGENESIS-ASSOCIATED PROTEIN 31D1"/>
    <property type="match status" value="1"/>
</dbReference>
<feature type="region of interest" description="Disordered" evidence="6">
    <location>
        <begin position="1500"/>
        <end position="1525"/>
    </location>
</feature>
<feature type="region of interest" description="Disordered" evidence="6">
    <location>
        <begin position="1058"/>
        <end position="1124"/>
    </location>
</feature>
<feature type="compositionally biased region" description="Basic and acidic residues" evidence="6">
    <location>
        <begin position="1104"/>
        <end position="1118"/>
    </location>
</feature>
<dbReference type="ExpressionAtlas" id="F6WQY1">
    <property type="expression patterns" value="baseline"/>
</dbReference>
<feature type="compositionally biased region" description="Low complexity" evidence="6">
    <location>
        <begin position="234"/>
        <end position="257"/>
    </location>
</feature>
<dbReference type="GO" id="GO:0016020">
    <property type="term" value="C:membrane"/>
    <property type="evidence" value="ECO:0007669"/>
    <property type="project" value="UniProtKB-SubCell"/>
</dbReference>
<feature type="region of interest" description="Disordered" evidence="6">
    <location>
        <begin position="795"/>
        <end position="829"/>
    </location>
</feature>
<evidence type="ECO:0000256" key="6">
    <source>
        <dbReference type="SAM" id="MobiDB-lite"/>
    </source>
</evidence>
<accession>F6WQY1</accession>
<dbReference type="PANTHER" id="PTHR21859">
    <property type="entry name" value="ACROSOME-SPECIFIC PROTEIN"/>
    <property type="match status" value="1"/>
</dbReference>
<keyword evidence="3 7" id="KW-1133">Transmembrane helix</keyword>
<keyword evidence="2 7" id="KW-0812">Transmembrane</keyword>
<dbReference type="GeneTree" id="ENSGT00950000183043"/>
<dbReference type="InParanoid" id="F6WQY1"/>
<keyword evidence="11" id="KW-1185">Reference proteome</keyword>
<evidence type="ECO:0000259" key="8">
    <source>
        <dbReference type="Pfam" id="PF14650"/>
    </source>
</evidence>
<feature type="compositionally biased region" description="Polar residues" evidence="6">
    <location>
        <begin position="1137"/>
        <end position="1163"/>
    </location>
</feature>
<comment type="similarity">
    <text evidence="5">Belongs to the SPATA31 family.</text>
</comment>
<feature type="region of interest" description="Disordered" evidence="6">
    <location>
        <begin position="991"/>
        <end position="1046"/>
    </location>
</feature>
<feature type="compositionally biased region" description="Pro residues" evidence="6">
    <location>
        <begin position="271"/>
        <end position="284"/>
    </location>
</feature>
<feature type="region of interest" description="Disordered" evidence="6">
    <location>
        <begin position="1266"/>
        <end position="1297"/>
    </location>
</feature>
<dbReference type="Pfam" id="PF15371">
    <property type="entry name" value="DUF4599"/>
    <property type="match status" value="1"/>
</dbReference>
<feature type="region of interest" description="Disordered" evidence="6">
    <location>
        <begin position="1137"/>
        <end position="1180"/>
    </location>
</feature>
<reference evidence="10" key="3">
    <citation type="submission" date="2025-09" db="UniProtKB">
        <authorList>
            <consortium name="Ensembl"/>
        </authorList>
    </citation>
    <scope>IDENTIFICATION</scope>
    <source>
        <strain evidence="10">Thoroughbred</strain>
    </source>
</reference>
<feature type="domain" description="SPATA31" evidence="8">
    <location>
        <begin position="518"/>
        <end position="884"/>
    </location>
</feature>
<evidence type="ECO:0000256" key="3">
    <source>
        <dbReference type="ARBA" id="ARBA00022989"/>
    </source>
</evidence>
<dbReference type="InterPro" id="IPR039509">
    <property type="entry name" value="SPATA31"/>
</dbReference>
<organism evidence="10 11">
    <name type="scientific">Equus caballus</name>
    <name type="common">Horse</name>
    <dbReference type="NCBI Taxonomy" id="9796"/>
    <lineage>
        <taxon>Eukaryota</taxon>
        <taxon>Metazoa</taxon>
        <taxon>Chordata</taxon>
        <taxon>Craniata</taxon>
        <taxon>Vertebrata</taxon>
        <taxon>Euteleostomi</taxon>
        <taxon>Mammalia</taxon>
        <taxon>Eutheria</taxon>
        <taxon>Laurasiatheria</taxon>
        <taxon>Perissodactyla</taxon>
        <taxon>Equidae</taxon>
        <taxon>Equus</taxon>
    </lineage>
</organism>
<feature type="compositionally biased region" description="Polar residues" evidence="6">
    <location>
        <begin position="1512"/>
        <end position="1525"/>
    </location>
</feature>
<feature type="region of interest" description="Disordered" evidence="6">
    <location>
        <begin position="365"/>
        <end position="384"/>
    </location>
</feature>
<sequence length="1558" mass="171213">MHLDSNVHSAICKLRRLGPGTIGKRWHSQSSVASGSLAIQTMEFSYWNVLSFLNSPIELCLSICSAFLDTDPNLTFLCGLWLLLLFLCYLVGIPSLSTFWKTKAFQKRKGTAKRRRKGGTSGGWRRYKRETEDIRKLISILKSPSGQHHDTTRVRQLLCPDPSCEVCNSITAEVNRLLFLEDLEDDTLSVSSLASTASVTESSFTLSSAFSEVPPGGLTPAPTPEPSPPPPSILSPNPMTPLAEFHSPSPMGHSMPPESFPSLDSEFPVDHSPPQPLAFPPLPPHGTQTVDPFLQPEATLSVHTFSLDSTLSQDVNLLPNVSQTMDPTDSLTCHHTPPTLSVSPPRDSALTVTQSDSLSTLLKPVLENSSPDSPGGLSTCVPPIKGTDPSSLSVSEFSSWKAHAKDLFPSTLAQCDFKQEFLALHSSGGFLRGDPANNLVEPGNLPFLSPDVLALLERQVQKRTDFLMRGSFPKELRPDYQLNSSEQMLESIADKHDSAFSLPLWNSKGKPKELLVHQQPPYPKASEDYLQQKHVQLFWGLPSMHSESLAPADHVSGDCSSIFIFTTIFNASTAEESPVLSHPLPLSLPEMQPQALPQTLPQSQPLPLSQVQPQAHLQSPLPILPSGPLPETQISGVCFHRPQNESESVISSEIEQLEWNVLQKQEESLWGLPSVVQRSREDFRPSAPSSPYLQASQAHVSTSIFPGEFPLSDELREKLDHHLRKRLIQHRWGLPRRIHESLSLMMPLRDFSEIPESEHNHGHSCVSLNKNLNGGLSHPGSFCERGSEMLQLEKDVGKDQGHSSENGPKADLLSDPESSSDNDLGCDSEKDLTSHMVSLSGKNSRASSASLDQKQFKNVLEVQLSKNFEEINEGQLPGTVRSSWHAVKQSLQISVKSHTQITQRSLPPSVGGDYCVNTFQDLSFIDFSARQTLEAHIRSFRMRMLWGLPRRVLESIEIFNLKGAASESLSHSYLPSSANLISEVDFKSGGLEPLRGSSKPVHQGKAGPTSSAPVLDHSHPATSPIGREGQGTFRQSPSGMNQELAEDVQRIKGARQTLLPVTHGVTGKASQRLSPLGNRNPPKLPARQAEARHEPNGKSVSSRDGVETRQGKKTDKSEPSAASREIFRAKELNALQSKTGNVLTTSKPGNSQMMTKVETTGTTERPPPKRPVPQDPKSSGLKELLFAELKFKLEKSNQSQLQGQPTDRSLASESLTYKASLTHAQGVSTGDMRASQVPRTHLEDRGISMEQQQEPWLPKQVLRRGQDKDFPPAAKTASPLGPKAEELGGGDAGLGTSQHRRKSFFTHNKALEETVGNKSSQTPSQKGQPPPESPFRKKMKHVLQWLRPGTKGKSQENSQEKGSPVSSAQSRGPVKRAALTGMTTAQKTMMVPGKFPEEKPGRWHATDVTCLQEPLPSPRKFGKTQRKAEVLARADPIQGHPSNYRAPTCKVTKKPCRQEVVFAGQSDPANIRRIRDEDGHHQKVVAFRNHLLDQWYPSSVPRREHVPHPSPTCRSQASQGPPATLTTAQGTVFRDLSLLCHQKMLLQHFQRGKLPAPK</sequence>
<feature type="compositionally biased region" description="Polar residues" evidence="6">
    <location>
        <begin position="1316"/>
        <end position="1327"/>
    </location>
</feature>